<gene>
    <name evidence="6" type="ORF">PM001_LOCUS14811</name>
</gene>
<dbReference type="CDD" id="cd07722">
    <property type="entry name" value="LACTB2-like_MBL-fold"/>
    <property type="match status" value="1"/>
</dbReference>
<dbReference type="Pfam" id="PF17778">
    <property type="entry name" value="WHD_BLACT"/>
    <property type="match status" value="1"/>
</dbReference>
<comment type="similarity">
    <text evidence="1">Belongs to the metallo-beta-lactamase superfamily. Glyoxalase II family.</text>
</comment>
<organism evidence="6 7">
    <name type="scientific">Peronospora matthiolae</name>
    <dbReference type="NCBI Taxonomy" id="2874970"/>
    <lineage>
        <taxon>Eukaryota</taxon>
        <taxon>Sar</taxon>
        <taxon>Stramenopiles</taxon>
        <taxon>Oomycota</taxon>
        <taxon>Peronosporomycetes</taxon>
        <taxon>Peronosporales</taxon>
        <taxon>Peronosporaceae</taxon>
        <taxon>Peronospora</taxon>
    </lineage>
</organism>
<evidence type="ECO:0000256" key="1">
    <source>
        <dbReference type="ARBA" id="ARBA00006759"/>
    </source>
</evidence>
<dbReference type="InterPro" id="IPR050662">
    <property type="entry name" value="Sec-metab_biosynth-thioest"/>
</dbReference>
<proteinExistence type="inferred from homology"/>
<name>A0AAV1U4M1_9STRA</name>
<dbReference type="EMBL" id="CAKLBY020000153">
    <property type="protein sequence ID" value="CAK7929661.1"/>
    <property type="molecule type" value="Genomic_DNA"/>
</dbReference>
<evidence type="ECO:0000313" key="7">
    <source>
        <dbReference type="Proteomes" id="UP001162060"/>
    </source>
</evidence>
<dbReference type="InterPro" id="IPR047921">
    <property type="entry name" value="LACTB2-like_MBL-fold"/>
</dbReference>
<dbReference type="InterPro" id="IPR036388">
    <property type="entry name" value="WH-like_DNA-bd_sf"/>
</dbReference>
<dbReference type="Gene3D" id="1.10.10.10">
    <property type="entry name" value="Winged helix-like DNA-binding domain superfamily/Winged helix DNA-binding domain"/>
    <property type="match status" value="1"/>
</dbReference>
<dbReference type="InterPro" id="IPR001279">
    <property type="entry name" value="Metallo-B-lactamas"/>
</dbReference>
<evidence type="ECO:0000256" key="2">
    <source>
        <dbReference type="ARBA" id="ARBA00022723"/>
    </source>
</evidence>
<accession>A0AAV1U4M1</accession>
<feature type="domain" description="Metallo-beta-lactamase" evidence="5">
    <location>
        <begin position="87"/>
        <end position="270"/>
    </location>
</feature>
<dbReference type="AlphaFoldDB" id="A0AAV1U4M1"/>
<evidence type="ECO:0000256" key="4">
    <source>
        <dbReference type="ARBA" id="ARBA00022833"/>
    </source>
</evidence>
<dbReference type="PANTHER" id="PTHR23131">
    <property type="entry name" value="ENDORIBONUCLEASE LACTB2"/>
    <property type="match status" value="1"/>
</dbReference>
<keyword evidence="2" id="KW-0479">Metal-binding</keyword>
<dbReference type="FunFam" id="3.60.15.10:FF:000041">
    <property type="entry name" value="Metallo-beta-lactamase domain protein"/>
    <property type="match status" value="1"/>
</dbReference>
<dbReference type="SMART" id="SM00849">
    <property type="entry name" value="Lactamase_B"/>
    <property type="match status" value="1"/>
</dbReference>
<sequence>MGMTALLLALVLSSSGWLLLCLLRTKALVGVPVLTLLRFTFAVRLQATILWLSGVAPDLPKIPDVGQLPGSVLRVLGNNPSRLTLSGTNVYVVGTGSSRLLIDASDGNYAFVKRLMHVCERHGVREISDLLVTHGHLDHVGGMLQLRQRFPTMKVWKYLPVEGKQGDGDGDRRLRLKNDESRRLGIRPLVDKQQFKVPGDGVLTTMYTPGHSNDHVCFMLDGVEDLEAPALFSGDCVLGVGSCMFDSLGDLMTSLAKLSGCGAVTIYPGHGPVVNDAPTKICEYLAHRQQREDEVLDVLKRHGDRLRGMSLPEIVDNIYESLPYVLRLSARKAIDKHLQKLLAENRIQQIRSAGWFQSATHGLC</sequence>
<dbReference type="Gene3D" id="3.60.15.10">
    <property type="entry name" value="Ribonuclease Z/Hydroxyacylglutathione hydrolase-like"/>
    <property type="match status" value="1"/>
</dbReference>
<dbReference type="Pfam" id="PF00753">
    <property type="entry name" value="Lactamase_B"/>
    <property type="match status" value="1"/>
</dbReference>
<dbReference type="InterPro" id="IPR041516">
    <property type="entry name" value="LACTB2_WH"/>
</dbReference>
<reference evidence="6" key="1">
    <citation type="submission" date="2024-01" db="EMBL/GenBank/DDBJ databases">
        <authorList>
            <person name="Webb A."/>
        </authorList>
    </citation>
    <scope>NUCLEOTIDE SEQUENCE</scope>
    <source>
        <strain evidence="6">Pm1</strain>
    </source>
</reference>
<dbReference type="SUPFAM" id="SSF56281">
    <property type="entry name" value="Metallo-hydrolase/oxidoreductase"/>
    <property type="match status" value="1"/>
</dbReference>
<keyword evidence="3" id="KW-0378">Hydrolase</keyword>
<dbReference type="GO" id="GO:0016787">
    <property type="term" value="F:hydrolase activity"/>
    <property type="evidence" value="ECO:0007669"/>
    <property type="project" value="UniProtKB-KW"/>
</dbReference>
<evidence type="ECO:0000313" key="6">
    <source>
        <dbReference type="EMBL" id="CAK7929661.1"/>
    </source>
</evidence>
<evidence type="ECO:0000256" key="3">
    <source>
        <dbReference type="ARBA" id="ARBA00022801"/>
    </source>
</evidence>
<protein>
    <recommendedName>
        <fullName evidence="5">Metallo-beta-lactamase domain-containing protein</fullName>
    </recommendedName>
</protein>
<keyword evidence="4" id="KW-0862">Zinc</keyword>
<dbReference type="PANTHER" id="PTHR23131:SF0">
    <property type="entry name" value="ENDORIBONUCLEASE LACTB2"/>
    <property type="match status" value="1"/>
</dbReference>
<dbReference type="GO" id="GO:0046872">
    <property type="term" value="F:metal ion binding"/>
    <property type="evidence" value="ECO:0007669"/>
    <property type="project" value="UniProtKB-KW"/>
</dbReference>
<comment type="caution">
    <text evidence="6">The sequence shown here is derived from an EMBL/GenBank/DDBJ whole genome shotgun (WGS) entry which is preliminary data.</text>
</comment>
<dbReference type="InterPro" id="IPR036866">
    <property type="entry name" value="RibonucZ/Hydroxyglut_hydro"/>
</dbReference>
<dbReference type="Proteomes" id="UP001162060">
    <property type="component" value="Unassembled WGS sequence"/>
</dbReference>
<evidence type="ECO:0000259" key="5">
    <source>
        <dbReference type="SMART" id="SM00849"/>
    </source>
</evidence>